<dbReference type="PROSITE" id="PS00606">
    <property type="entry name" value="KS3_1"/>
    <property type="match status" value="1"/>
</dbReference>
<keyword evidence="3" id="KW-0808">Transferase</keyword>
<dbReference type="Gene3D" id="3.40.47.10">
    <property type="match status" value="1"/>
</dbReference>
<dbReference type="PANTHER" id="PTHR43775:SF50">
    <property type="entry name" value="HIGHLY REDUCING POLYKETIDE SYNTHASE SRDA"/>
    <property type="match status" value="1"/>
</dbReference>
<dbReference type="InterPro" id="IPR014031">
    <property type="entry name" value="Ketoacyl_synth_C"/>
</dbReference>
<dbReference type="Pfam" id="PF02801">
    <property type="entry name" value="Ketoacyl-synt_C"/>
    <property type="match status" value="1"/>
</dbReference>
<dbReference type="Pfam" id="PF00698">
    <property type="entry name" value="Acyl_transf_1"/>
    <property type="match status" value="1"/>
</dbReference>
<dbReference type="GO" id="GO:0004315">
    <property type="term" value="F:3-oxoacyl-[acyl-carrier-protein] synthase activity"/>
    <property type="evidence" value="ECO:0007669"/>
    <property type="project" value="InterPro"/>
</dbReference>
<evidence type="ECO:0000256" key="5">
    <source>
        <dbReference type="SAM" id="MobiDB-lite"/>
    </source>
</evidence>
<dbReference type="PANTHER" id="PTHR43775">
    <property type="entry name" value="FATTY ACID SYNTHASE"/>
    <property type="match status" value="1"/>
</dbReference>
<dbReference type="AlphaFoldDB" id="A0A1V6NKN5"/>
<protein>
    <recommendedName>
        <fullName evidence="10">Carrier domain-containing protein</fullName>
    </recommendedName>
</protein>
<dbReference type="InterPro" id="IPR042104">
    <property type="entry name" value="PKS_dehydratase_sf"/>
</dbReference>
<dbReference type="SMART" id="SM00825">
    <property type="entry name" value="PKS_KS"/>
    <property type="match status" value="1"/>
</dbReference>
<evidence type="ECO:0000259" key="7">
    <source>
        <dbReference type="PROSITE" id="PS52019"/>
    </source>
</evidence>
<dbReference type="Pfam" id="PF16197">
    <property type="entry name" value="KAsynt_C_assoc"/>
    <property type="match status" value="1"/>
</dbReference>
<keyword evidence="1" id="KW-0596">Phosphopantetheine</keyword>
<dbReference type="Proteomes" id="UP000191408">
    <property type="component" value="Unassembled WGS sequence"/>
</dbReference>
<comment type="caution">
    <text evidence="8">The sequence shown here is derived from an EMBL/GenBank/DDBJ whole genome shotgun (WGS) entry which is preliminary data.</text>
</comment>
<dbReference type="SUPFAM" id="SSF53901">
    <property type="entry name" value="Thiolase-like"/>
    <property type="match status" value="1"/>
</dbReference>
<dbReference type="SUPFAM" id="SSF55048">
    <property type="entry name" value="Probable ACP-binding domain of malonyl-CoA ACP transacylase"/>
    <property type="match status" value="1"/>
</dbReference>
<dbReference type="OrthoDB" id="329835at2759"/>
<keyword evidence="9" id="KW-1185">Reference proteome</keyword>
<dbReference type="InterPro" id="IPR049900">
    <property type="entry name" value="PKS_mFAS_DH"/>
</dbReference>
<dbReference type="InterPro" id="IPR001227">
    <property type="entry name" value="Ac_transferase_dom_sf"/>
</dbReference>
<accession>A0A1V6NKN5</accession>
<dbReference type="GO" id="GO:0044550">
    <property type="term" value="P:secondary metabolite biosynthetic process"/>
    <property type="evidence" value="ECO:0007669"/>
    <property type="project" value="TreeGrafter"/>
</dbReference>
<dbReference type="InterPro" id="IPR016036">
    <property type="entry name" value="Malonyl_transacylase_ACP-bd"/>
</dbReference>
<dbReference type="Gene3D" id="3.10.129.110">
    <property type="entry name" value="Polyketide synthase dehydratase"/>
    <property type="match status" value="1"/>
</dbReference>
<dbReference type="GO" id="GO:0004312">
    <property type="term" value="F:fatty acid synthase activity"/>
    <property type="evidence" value="ECO:0007669"/>
    <property type="project" value="TreeGrafter"/>
</dbReference>
<dbReference type="InterPro" id="IPR032821">
    <property type="entry name" value="PKS_assoc"/>
</dbReference>
<dbReference type="PROSITE" id="PS52019">
    <property type="entry name" value="PKS_MFAS_DH"/>
    <property type="match status" value="1"/>
</dbReference>
<dbReference type="InterPro" id="IPR016039">
    <property type="entry name" value="Thiolase-like"/>
</dbReference>
<dbReference type="Pfam" id="PF00109">
    <property type="entry name" value="ketoacyl-synt"/>
    <property type="match status" value="1"/>
</dbReference>
<dbReference type="InterPro" id="IPR049552">
    <property type="entry name" value="PKS_DH_N"/>
</dbReference>
<evidence type="ECO:0008006" key="10">
    <source>
        <dbReference type="Google" id="ProtNLM"/>
    </source>
</evidence>
<dbReference type="GO" id="GO:0006633">
    <property type="term" value="P:fatty acid biosynthetic process"/>
    <property type="evidence" value="ECO:0007669"/>
    <property type="project" value="InterPro"/>
</dbReference>
<dbReference type="InterPro" id="IPR020841">
    <property type="entry name" value="PKS_Beta-ketoAc_synthase_dom"/>
</dbReference>
<dbReference type="SMART" id="SM00827">
    <property type="entry name" value="PKS_AT"/>
    <property type="match status" value="1"/>
</dbReference>
<dbReference type="InterPro" id="IPR014030">
    <property type="entry name" value="Ketoacyl_synth_N"/>
</dbReference>
<dbReference type="PROSITE" id="PS52004">
    <property type="entry name" value="KS3_2"/>
    <property type="match status" value="1"/>
</dbReference>
<evidence type="ECO:0000259" key="6">
    <source>
        <dbReference type="PROSITE" id="PS52004"/>
    </source>
</evidence>
<organism evidence="8 9">
    <name type="scientific">Penicillium polonicum</name>
    <dbReference type="NCBI Taxonomy" id="60169"/>
    <lineage>
        <taxon>Eukaryota</taxon>
        <taxon>Fungi</taxon>
        <taxon>Dikarya</taxon>
        <taxon>Ascomycota</taxon>
        <taxon>Pezizomycotina</taxon>
        <taxon>Eurotiomycetes</taxon>
        <taxon>Eurotiomycetidae</taxon>
        <taxon>Eurotiales</taxon>
        <taxon>Aspergillaceae</taxon>
        <taxon>Penicillium</taxon>
    </lineage>
</organism>
<evidence type="ECO:0000256" key="4">
    <source>
        <dbReference type="PROSITE-ProRule" id="PRU01363"/>
    </source>
</evidence>
<dbReference type="InterPro" id="IPR014043">
    <property type="entry name" value="Acyl_transferase_dom"/>
</dbReference>
<evidence type="ECO:0000256" key="3">
    <source>
        <dbReference type="ARBA" id="ARBA00022679"/>
    </source>
</evidence>
<dbReference type="InterPro" id="IPR016035">
    <property type="entry name" value="Acyl_Trfase/lysoPLipase"/>
</dbReference>
<dbReference type="CDD" id="cd00833">
    <property type="entry name" value="PKS"/>
    <property type="match status" value="1"/>
</dbReference>
<feature type="domain" description="PKS/mFAS DH" evidence="7">
    <location>
        <begin position="978"/>
        <end position="1064"/>
    </location>
</feature>
<evidence type="ECO:0000256" key="1">
    <source>
        <dbReference type="ARBA" id="ARBA00022450"/>
    </source>
</evidence>
<reference evidence="9" key="1">
    <citation type="journal article" date="2017" name="Nat. Microbiol.">
        <title>Global analysis of biosynthetic gene clusters reveals vast potential of secondary metabolite production in Penicillium species.</title>
        <authorList>
            <person name="Nielsen J.C."/>
            <person name="Grijseels S."/>
            <person name="Prigent S."/>
            <person name="Ji B."/>
            <person name="Dainat J."/>
            <person name="Nielsen K.F."/>
            <person name="Frisvad J.C."/>
            <person name="Workman M."/>
            <person name="Nielsen J."/>
        </authorList>
    </citation>
    <scope>NUCLEOTIDE SEQUENCE [LARGE SCALE GENOMIC DNA]</scope>
    <source>
        <strain evidence="9">IBT 4502</strain>
    </source>
</reference>
<feature type="region of interest" description="Disordered" evidence="5">
    <location>
        <begin position="459"/>
        <end position="490"/>
    </location>
</feature>
<evidence type="ECO:0000256" key="2">
    <source>
        <dbReference type="ARBA" id="ARBA00022553"/>
    </source>
</evidence>
<gene>
    <name evidence="8" type="ORF">PENPOL_c006G02059</name>
</gene>
<name>A0A1V6NKN5_PENPO</name>
<feature type="compositionally biased region" description="Low complexity" evidence="5">
    <location>
        <begin position="471"/>
        <end position="480"/>
    </location>
</feature>
<dbReference type="InterPro" id="IPR050091">
    <property type="entry name" value="PKS_NRPS_Biosynth_Enz"/>
</dbReference>
<dbReference type="Gene3D" id="3.40.366.10">
    <property type="entry name" value="Malonyl-Coenzyme A Acyl Carrier Protein, domain 2"/>
    <property type="match status" value="1"/>
</dbReference>
<proteinExistence type="predicted"/>
<evidence type="ECO:0000313" key="8">
    <source>
        <dbReference type="EMBL" id="OQD65092.1"/>
    </source>
</evidence>
<dbReference type="Pfam" id="PF21089">
    <property type="entry name" value="PKS_DH_N"/>
    <property type="match status" value="1"/>
</dbReference>
<dbReference type="InterPro" id="IPR018201">
    <property type="entry name" value="Ketoacyl_synth_AS"/>
</dbReference>
<dbReference type="EMBL" id="MDYM01000006">
    <property type="protein sequence ID" value="OQD65092.1"/>
    <property type="molecule type" value="Genomic_DNA"/>
</dbReference>
<dbReference type="STRING" id="60169.A0A1V6NKN5"/>
<feature type="domain" description="Ketosynthase family 3 (KS3)" evidence="6">
    <location>
        <begin position="18"/>
        <end position="443"/>
    </location>
</feature>
<keyword evidence="2" id="KW-0597">Phosphoprotein</keyword>
<sequence>MAGFGTRLGSDPPLSECPEPIAIVGMGCRWPGGVENTSELWELLKAKQDGWSEFSKDRINLDGFYHPNGQRPGTMYTRGGHLLHGDTRDFDHNFFGISAKEAMALDPSQRKLLEVTYEAVENAGESLEKFSGSKTGVFVGNFNNEHQIMQYRDPDHTLPYVVTGGGPTILSNRINYVFNLQGPSLVVDTACSASMYALHLAVLAIRSGDCEAAIVAGANVILGPDNQIFTTKLGAVSPTSRCHTFDISADGYSRAEGFGAIYLKKLSDAVSQGDPIRAVVRGTSFNANGKTGGISHPSPDGQEAVIRQAYKASGGLNPDLTGYVECHGTGTPVGDPIEVSAVGRVFSPGRKDEPLLIGSVKPNLGHSEAASAMSQIMKEVLAMEHGEIPATIGIENFNPSIDFEGARAKVVTEMTPWPAHLLRRVSVNSFGYGGANAHCVLDHPSVVIPGYRLRGLPKARKEAPSGLPKANGNSHLNSNGGLNGTKGHHSSAESLPSLSWCQLAKLNQIEGAGSRPLILLPVSGHDERHWKVTISLIYFIPWDAGNRHSLTVPLPLSIPKQQSMDLNSDSMVSGKSPSSPARRIGFIFTGQGAQWPQMGAQLLNEFGVFRRTIQYLDATLSKLEKKPSWTIVGALLEPAATSEIHDPAFSQTLCTALQIALVALLKQWGIHPKATVGHSSGEIAAAYAAGYLKASEAIVLAYFRGQVVATNQRKGLMMAVGLEPAQVVPYLDGIEGDVKIAAINSPSSVTLSGEPEAIEKLSKTMSDEGIFARVLKTGGNAYHSHHMQALGSAYEELATQGLGQVKSIVENEPSNLIAKWVSSVTMKEVREQPSPAYWRRNLEAPVLFSSAVERLAEDGSLDLLIEVGPHPALGGPLKQIRSSIEKTGSALPPCLGSLRRGEHDVTSMLTLAGNLFISNAPIDLVAVNATEKSEDVIHLSHGFPCIDMPQNKYSYPETPVHYENRFNKEYRTRKHLRHDILGAQVPGGSKTHPQWRNVLRLKDLPWLEDHKLLPHAVLPGAAYMAMAIEAVSQLHYEAEDASPIKSFQLRQVAINSALRVEERH</sequence>
<evidence type="ECO:0000313" key="9">
    <source>
        <dbReference type="Proteomes" id="UP000191408"/>
    </source>
</evidence>
<comment type="caution">
    <text evidence="4">Lacks conserved residue(s) required for the propagation of feature annotation.</text>
</comment>
<dbReference type="SUPFAM" id="SSF52151">
    <property type="entry name" value="FabD/lysophospholipase-like"/>
    <property type="match status" value="1"/>
</dbReference>